<protein>
    <recommendedName>
        <fullName evidence="9">Major facilitator superfamily (MFS) profile domain-containing protein</fullName>
    </recommendedName>
</protein>
<accession>A0AA36GBM1</accession>
<evidence type="ECO:0008006" key="9">
    <source>
        <dbReference type="Google" id="ProtNLM"/>
    </source>
</evidence>
<feature type="transmembrane region" description="Helical" evidence="6">
    <location>
        <begin position="222"/>
        <end position="244"/>
    </location>
</feature>
<feature type="region of interest" description="Disordered" evidence="5">
    <location>
        <begin position="583"/>
        <end position="622"/>
    </location>
</feature>
<feature type="compositionally biased region" description="Basic and acidic residues" evidence="5">
    <location>
        <begin position="602"/>
        <end position="622"/>
    </location>
</feature>
<keyword evidence="8" id="KW-1185">Reference proteome</keyword>
<reference evidence="7" key="1">
    <citation type="submission" date="2023-06" db="EMBL/GenBank/DDBJ databases">
        <authorList>
            <person name="Delattre M."/>
        </authorList>
    </citation>
    <scope>NUCLEOTIDE SEQUENCE</scope>
    <source>
        <strain evidence="7">AF72</strain>
    </source>
</reference>
<dbReference type="Gene3D" id="1.20.1250.20">
    <property type="entry name" value="MFS general substrate transporter like domains"/>
    <property type="match status" value="1"/>
</dbReference>
<dbReference type="InterPro" id="IPR036259">
    <property type="entry name" value="MFS_trans_sf"/>
</dbReference>
<dbReference type="AlphaFoldDB" id="A0AA36GBM1"/>
<dbReference type="FunFam" id="1.20.1250.20:FF:000810">
    <property type="entry name" value="Protein CBG12142"/>
    <property type="match status" value="1"/>
</dbReference>
<keyword evidence="2 6" id="KW-0812">Transmembrane</keyword>
<dbReference type="PANTHER" id="PTHR24064">
    <property type="entry name" value="SOLUTE CARRIER FAMILY 22 MEMBER"/>
    <property type="match status" value="1"/>
</dbReference>
<comment type="caution">
    <text evidence="7">The sequence shown here is derived from an EMBL/GenBank/DDBJ whole genome shotgun (WGS) entry which is preliminary data.</text>
</comment>
<organism evidence="7 8">
    <name type="scientific">Mesorhabditis spiculigera</name>
    <dbReference type="NCBI Taxonomy" id="96644"/>
    <lineage>
        <taxon>Eukaryota</taxon>
        <taxon>Metazoa</taxon>
        <taxon>Ecdysozoa</taxon>
        <taxon>Nematoda</taxon>
        <taxon>Chromadorea</taxon>
        <taxon>Rhabditida</taxon>
        <taxon>Rhabditina</taxon>
        <taxon>Rhabditomorpha</taxon>
        <taxon>Rhabditoidea</taxon>
        <taxon>Rhabditidae</taxon>
        <taxon>Mesorhabditinae</taxon>
        <taxon>Mesorhabditis</taxon>
    </lineage>
</organism>
<dbReference type="InterPro" id="IPR005828">
    <property type="entry name" value="MFS_sugar_transport-like"/>
</dbReference>
<feature type="transmembrane region" description="Helical" evidence="6">
    <location>
        <begin position="250"/>
        <end position="269"/>
    </location>
</feature>
<evidence type="ECO:0000256" key="5">
    <source>
        <dbReference type="SAM" id="MobiDB-lite"/>
    </source>
</evidence>
<name>A0AA36GBM1_9BILA</name>
<evidence type="ECO:0000256" key="4">
    <source>
        <dbReference type="ARBA" id="ARBA00023136"/>
    </source>
</evidence>
<proteinExistence type="predicted"/>
<feature type="non-terminal residue" evidence="7">
    <location>
        <position position="1"/>
    </location>
</feature>
<dbReference type="GO" id="GO:0022857">
    <property type="term" value="F:transmembrane transporter activity"/>
    <property type="evidence" value="ECO:0007669"/>
    <property type="project" value="InterPro"/>
</dbReference>
<evidence type="ECO:0000256" key="3">
    <source>
        <dbReference type="ARBA" id="ARBA00022989"/>
    </source>
</evidence>
<dbReference type="SUPFAM" id="SSF103473">
    <property type="entry name" value="MFS general substrate transporter"/>
    <property type="match status" value="1"/>
</dbReference>
<feature type="transmembrane region" description="Helical" evidence="6">
    <location>
        <begin position="336"/>
        <end position="354"/>
    </location>
</feature>
<keyword evidence="3 6" id="KW-1133">Transmembrane helix</keyword>
<feature type="transmembrane region" description="Helical" evidence="6">
    <location>
        <begin position="395"/>
        <end position="418"/>
    </location>
</feature>
<evidence type="ECO:0000313" key="7">
    <source>
        <dbReference type="EMBL" id="CAJ0582647.1"/>
    </source>
</evidence>
<dbReference type="EMBL" id="CATQJA010002664">
    <property type="protein sequence ID" value="CAJ0582647.1"/>
    <property type="molecule type" value="Genomic_DNA"/>
</dbReference>
<dbReference type="GO" id="GO:0016020">
    <property type="term" value="C:membrane"/>
    <property type="evidence" value="ECO:0007669"/>
    <property type="project" value="UniProtKB-SubCell"/>
</dbReference>
<feature type="transmembrane region" description="Helical" evidence="6">
    <location>
        <begin position="491"/>
        <end position="511"/>
    </location>
</feature>
<dbReference type="Pfam" id="PF00083">
    <property type="entry name" value="Sugar_tr"/>
    <property type="match status" value="1"/>
</dbReference>
<feature type="transmembrane region" description="Helical" evidence="6">
    <location>
        <begin position="424"/>
        <end position="443"/>
    </location>
</feature>
<gene>
    <name evidence="7" type="ORF">MSPICULIGERA_LOCUS20777</name>
</gene>
<feature type="transmembrane region" description="Helical" evidence="6">
    <location>
        <begin position="366"/>
        <end position="388"/>
    </location>
</feature>
<comment type="subcellular location">
    <subcellularLocation>
        <location evidence="1">Membrane</location>
        <topology evidence="1">Multi-pass membrane protein</topology>
    </subcellularLocation>
</comment>
<keyword evidence="4 6" id="KW-0472">Membrane</keyword>
<evidence type="ECO:0000256" key="1">
    <source>
        <dbReference type="ARBA" id="ARBA00004141"/>
    </source>
</evidence>
<feature type="transmembrane region" description="Helical" evidence="6">
    <location>
        <begin position="187"/>
        <end position="210"/>
    </location>
</feature>
<evidence type="ECO:0000313" key="8">
    <source>
        <dbReference type="Proteomes" id="UP001177023"/>
    </source>
</evidence>
<dbReference type="Proteomes" id="UP001177023">
    <property type="component" value="Unassembled WGS sequence"/>
</dbReference>
<evidence type="ECO:0000256" key="6">
    <source>
        <dbReference type="SAM" id="Phobius"/>
    </source>
</evidence>
<sequence length="622" mass="70788">MMSSSDDEEIASPKRQVFATKHKKRKDVVFYTHFEEVLQKINPFGPYQIFCCIVILYASIEWAGNSSFMYLLGSLEPDWNCTYANGTTGVVKASTSEGKNCDDLKQCVSFKAIVDSVEFRSLVADFKLVCDDSDKVKWIEVIQAGGSLIGSVIGGHLGDHLGRRTIFFSGQLTIIITSMMCTAARNWYAYASIMGFNCFLYGIIEVTSLTMMMEYTSNKFRIIHTGAFQWPFAYMTIALIAYLTKDWQNFFIWLNLVACPLAIAFMLFLESPRWLIAKNNLNKACDVLNDIGHRRWNNAKVRFTTHDLSSIHKKEEQPFYNFFHLFSTMRLAKQSVMQIVSMLTYAMVSNTYLYTVQGMHDSTIMFTFLDGAFRLPTPFIIIFLDIYFPKFGRKLQFILSLVIELILFGVVIGLVATGTSYQDVSITIIVIVATMINDCVFWMNIVQITTQRYPTVIRCIAFGSLHGVKHIGAIIGFLVLRPLLDTDGRTWLAFAIPEAMLLGTLVLGIFLQPETKGKAMMDQMVESNYGKLENELPRALMRLAAGHKVRQIEIRDQLRQKYAEAQDAEIRGKRADKTNPFVFKGQGQNGQVNQAFIPEQAPPRRPEYRMRDDDSHRSSTHM</sequence>
<evidence type="ECO:0000256" key="2">
    <source>
        <dbReference type="ARBA" id="ARBA00022692"/>
    </source>
</evidence>
<feature type="transmembrane region" description="Helical" evidence="6">
    <location>
        <begin position="455"/>
        <end position="479"/>
    </location>
</feature>